<comment type="caution">
    <text evidence="2">The sequence shown here is derived from an EMBL/GenBank/DDBJ whole genome shotgun (WGS) entry which is preliminary data.</text>
</comment>
<dbReference type="InterPro" id="IPR036388">
    <property type="entry name" value="WH-like_DNA-bd_sf"/>
</dbReference>
<feature type="domain" description="Transcription regulator PadR N-terminal" evidence="1">
    <location>
        <begin position="26"/>
        <end position="82"/>
    </location>
</feature>
<evidence type="ECO:0000313" key="2">
    <source>
        <dbReference type="EMBL" id="GLQ89792.1"/>
    </source>
</evidence>
<gene>
    <name evidence="2" type="ORF">GCM10007898_33670</name>
</gene>
<sequence length="102" mass="11545">MTQFRTPSTQTRQLLAALLAQRAQWQHGYDLSEQTGLPSGTLYPILMRLSDRGMVESKWEPSLHQGRPPRKLYRLTAEGAAYAVEHAQSSRAKWRPLSPGRA</sequence>
<dbReference type="SUPFAM" id="SSF46785">
    <property type="entry name" value="Winged helix' DNA-binding domain"/>
    <property type="match status" value="1"/>
</dbReference>
<name>A0ABQ5XFS3_9GAMM</name>
<reference evidence="3" key="1">
    <citation type="journal article" date="2019" name="Int. J. Syst. Evol. Microbiol.">
        <title>The Global Catalogue of Microorganisms (GCM) 10K type strain sequencing project: providing services to taxonomists for standard genome sequencing and annotation.</title>
        <authorList>
            <consortium name="The Broad Institute Genomics Platform"/>
            <consortium name="The Broad Institute Genome Sequencing Center for Infectious Disease"/>
            <person name="Wu L."/>
            <person name="Ma J."/>
        </authorList>
    </citation>
    <scope>NUCLEOTIDE SEQUENCE [LARGE SCALE GENOMIC DNA]</scope>
    <source>
        <strain evidence="3">NBRC 111981</strain>
    </source>
</reference>
<dbReference type="PANTHER" id="PTHR33169:SF14">
    <property type="entry name" value="TRANSCRIPTIONAL REGULATOR RV3488"/>
    <property type="match status" value="1"/>
</dbReference>
<accession>A0ABQ5XFS3</accession>
<protein>
    <submittedName>
        <fullName evidence="2">Transcriptional regulator</fullName>
    </submittedName>
</protein>
<dbReference type="Proteomes" id="UP001156627">
    <property type="component" value="Unassembled WGS sequence"/>
</dbReference>
<dbReference type="Gene3D" id="1.10.10.10">
    <property type="entry name" value="Winged helix-like DNA-binding domain superfamily/Winged helix DNA-binding domain"/>
    <property type="match status" value="1"/>
</dbReference>
<dbReference type="InterPro" id="IPR005149">
    <property type="entry name" value="Tscrpt_reg_PadR_N"/>
</dbReference>
<dbReference type="EMBL" id="BSOA01000043">
    <property type="protein sequence ID" value="GLQ89792.1"/>
    <property type="molecule type" value="Genomic_DNA"/>
</dbReference>
<keyword evidence="3" id="KW-1185">Reference proteome</keyword>
<dbReference type="Pfam" id="PF03551">
    <property type="entry name" value="PadR"/>
    <property type="match status" value="1"/>
</dbReference>
<evidence type="ECO:0000313" key="3">
    <source>
        <dbReference type="Proteomes" id="UP001156627"/>
    </source>
</evidence>
<dbReference type="RefSeq" id="WP_284333229.1">
    <property type="nucleotide sequence ID" value="NZ_BSOA01000043.1"/>
</dbReference>
<dbReference type="InterPro" id="IPR036390">
    <property type="entry name" value="WH_DNA-bd_sf"/>
</dbReference>
<dbReference type="PANTHER" id="PTHR33169">
    <property type="entry name" value="PADR-FAMILY TRANSCRIPTIONAL REGULATOR"/>
    <property type="match status" value="1"/>
</dbReference>
<organism evidence="2 3">
    <name type="scientific">Dyella flagellata</name>
    <dbReference type="NCBI Taxonomy" id="1867833"/>
    <lineage>
        <taxon>Bacteria</taxon>
        <taxon>Pseudomonadati</taxon>
        <taxon>Pseudomonadota</taxon>
        <taxon>Gammaproteobacteria</taxon>
        <taxon>Lysobacterales</taxon>
        <taxon>Rhodanobacteraceae</taxon>
        <taxon>Dyella</taxon>
    </lineage>
</organism>
<proteinExistence type="predicted"/>
<evidence type="ECO:0000259" key="1">
    <source>
        <dbReference type="Pfam" id="PF03551"/>
    </source>
</evidence>
<dbReference type="InterPro" id="IPR052509">
    <property type="entry name" value="Metal_resp_DNA-bind_regulator"/>
</dbReference>